<protein>
    <submittedName>
        <fullName evidence="1">Uncharacterized protein</fullName>
    </submittedName>
</protein>
<name>A0A9P7GL85_9AGAR</name>
<gene>
    <name evidence="1" type="ORF">H0H81_004017</name>
</gene>
<evidence type="ECO:0000313" key="1">
    <source>
        <dbReference type="EMBL" id="KAG5652704.1"/>
    </source>
</evidence>
<reference evidence="1" key="2">
    <citation type="submission" date="2021-10" db="EMBL/GenBank/DDBJ databases">
        <title>Phylogenomics reveals ancestral predisposition of the termite-cultivated fungus Termitomyces towards a domesticated lifestyle.</title>
        <authorList>
            <person name="Auxier B."/>
            <person name="Grum-Grzhimaylo A."/>
            <person name="Cardenas M.E."/>
            <person name="Lodge J.D."/>
            <person name="Laessoe T."/>
            <person name="Pedersen O."/>
            <person name="Smith M.E."/>
            <person name="Kuyper T.W."/>
            <person name="Franco-Molano E.A."/>
            <person name="Baroni T.J."/>
            <person name="Aanen D.K."/>
        </authorList>
    </citation>
    <scope>NUCLEOTIDE SEQUENCE</scope>
    <source>
        <strain evidence="1">D49</strain>
    </source>
</reference>
<comment type="caution">
    <text evidence="1">The sequence shown here is derived from an EMBL/GenBank/DDBJ whole genome shotgun (WGS) entry which is preliminary data.</text>
</comment>
<proteinExistence type="predicted"/>
<reference evidence="1" key="1">
    <citation type="submission" date="2021-02" db="EMBL/GenBank/DDBJ databases">
        <authorList>
            <person name="Nieuwenhuis M."/>
            <person name="Van De Peppel L.J.J."/>
        </authorList>
    </citation>
    <scope>NUCLEOTIDE SEQUENCE</scope>
    <source>
        <strain evidence="1">D49</strain>
    </source>
</reference>
<evidence type="ECO:0000313" key="2">
    <source>
        <dbReference type="Proteomes" id="UP000717328"/>
    </source>
</evidence>
<organism evidence="1 2">
    <name type="scientific">Sphagnurus paluster</name>
    <dbReference type="NCBI Taxonomy" id="117069"/>
    <lineage>
        <taxon>Eukaryota</taxon>
        <taxon>Fungi</taxon>
        <taxon>Dikarya</taxon>
        <taxon>Basidiomycota</taxon>
        <taxon>Agaricomycotina</taxon>
        <taxon>Agaricomycetes</taxon>
        <taxon>Agaricomycetidae</taxon>
        <taxon>Agaricales</taxon>
        <taxon>Tricholomatineae</taxon>
        <taxon>Lyophyllaceae</taxon>
        <taxon>Sphagnurus</taxon>
    </lineage>
</organism>
<dbReference type="EMBL" id="JABCKI010000104">
    <property type="protein sequence ID" value="KAG5652704.1"/>
    <property type="molecule type" value="Genomic_DNA"/>
</dbReference>
<keyword evidence="2" id="KW-1185">Reference proteome</keyword>
<accession>A0A9P7GL85</accession>
<dbReference type="AlphaFoldDB" id="A0A9P7GL85"/>
<dbReference type="Proteomes" id="UP000717328">
    <property type="component" value="Unassembled WGS sequence"/>
</dbReference>
<sequence length="132" mass="14697">MSASPSPHRDTSFTHHIGTTNPFFSPSLTMRLLSSIARAVHPSPTMDALYATLKHTGERFCDLERMPLTIPSVARDEMLSIKASLIEIRHRAVQLRLESHALFPGEGHTRRIKECLDKLSVVEAQIVAQLNG</sequence>